<dbReference type="EMBL" id="CCXW01000001">
    <property type="protein sequence ID" value="CEG31467.1"/>
    <property type="molecule type" value="Genomic_DNA"/>
</dbReference>
<proteinExistence type="predicted"/>
<feature type="transmembrane region" description="Helical" evidence="1">
    <location>
        <begin position="111"/>
        <end position="129"/>
    </location>
</feature>
<evidence type="ECO:0000256" key="1">
    <source>
        <dbReference type="SAM" id="Phobius"/>
    </source>
</evidence>
<name>A0AAN2TRN7_9BACI</name>
<keyword evidence="3" id="KW-1185">Reference proteome</keyword>
<gene>
    <name evidence="2" type="ORF">BN1180_01611</name>
</gene>
<dbReference type="RefSeq" id="WP_072272622.1">
    <property type="nucleotide sequence ID" value="NZ_CCXW01000001.1"/>
</dbReference>
<keyword evidence="1" id="KW-1133">Transmembrane helix</keyword>
<evidence type="ECO:0000313" key="2">
    <source>
        <dbReference type="EMBL" id="CEG31467.1"/>
    </source>
</evidence>
<dbReference type="Proteomes" id="UP000182110">
    <property type="component" value="Unassembled WGS sequence"/>
</dbReference>
<keyword evidence="1" id="KW-0472">Membrane</keyword>
<keyword evidence="1" id="KW-0812">Transmembrane</keyword>
<accession>A0AAN2TRN7</accession>
<feature type="transmembrane region" description="Helical" evidence="1">
    <location>
        <begin position="81"/>
        <end position="99"/>
    </location>
</feature>
<sequence length="135" mass="14522">MHLFNSNKIVTVGKISEVLNPEPKVVKKSLLVATGTLLPILFASSPKLSFAQEAVTASTKENVSQSIITAFNPLTDMVQGLAHPITLLAFTAAGLVWFIDKPKATQMMQNATIGFVLVQIAPLLMKMLVQVTVGF</sequence>
<organism evidence="2 3">
    <name type="scientific">Peribacillus simplex</name>
    <dbReference type="NCBI Taxonomy" id="1478"/>
    <lineage>
        <taxon>Bacteria</taxon>
        <taxon>Bacillati</taxon>
        <taxon>Bacillota</taxon>
        <taxon>Bacilli</taxon>
        <taxon>Bacillales</taxon>
        <taxon>Bacillaceae</taxon>
        <taxon>Peribacillus</taxon>
    </lineage>
</organism>
<dbReference type="AlphaFoldDB" id="A0AAN2TRN7"/>
<evidence type="ECO:0008006" key="4">
    <source>
        <dbReference type="Google" id="ProtNLM"/>
    </source>
</evidence>
<evidence type="ECO:0000313" key="3">
    <source>
        <dbReference type="Proteomes" id="UP000182110"/>
    </source>
</evidence>
<reference evidence="2 3" key="1">
    <citation type="journal article" date="2014" name="Genome Announc.">
        <title>Genome Sequence of Bacillus simplex Strain P558, Isolated from a Human Fecal Sample.</title>
        <authorList>
            <person name="Croce O."/>
            <person name="Hugon P."/>
            <person name="Lagier J.C."/>
            <person name="Bibi F."/>
            <person name="Robert C."/>
            <person name="Azhar E.I."/>
            <person name="Raoult D."/>
            <person name="Fournier P.E."/>
        </authorList>
    </citation>
    <scope>NUCLEOTIDE SEQUENCE [LARGE SCALE GENOMIC DNA]</scope>
    <source>
        <strain evidence="2 3">P558</strain>
    </source>
</reference>
<comment type="caution">
    <text evidence="2">The sequence shown here is derived from an EMBL/GenBank/DDBJ whole genome shotgun (WGS) entry which is preliminary data.</text>
</comment>
<protein>
    <recommendedName>
        <fullName evidence="4">TrbC/VIRB2 family protein</fullName>
    </recommendedName>
</protein>